<dbReference type="InParanoid" id="A0A409WDW4"/>
<organism evidence="1 2">
    <name type="scientific">Panaeolus cyanescens</name>
    <dbReference type="NCBI Taxonomy" id="181874"/>
    <lineage>
        <taxon>Eukaryota</taxon>
        <taxon>Fungi</taxon>
        <taxon>Dikarya</taxon>
        <taxon>Basidiomycota</taxon>
        <taxon>Agaricomycotina</taxon>
        <taxon>Agaricomycetes</taxon>
        <taxon>Agaricomycetidae</taxon>
        <taxon>Agaricales</taxon>
        <taxon>Agaricineae</taxon>
        <taxon>Galeropsidaceae</taxon>
        <taxon>Panaeolus</taxon>
    </lineage>
</organism>
<gene>
    <name evidence="1" type="ORF">CVT24_011913</name>
</gene>
<accession>A0A409WDW4</accession>
<comment type="caution">
    <text evidence="1">The sequence shown here is derived from an EMBL/GenBank/DDBJ whole genome shotgun (WGS) entry which is preliminary data.</text>
</comment>
<dbReference type="Gene3D" id="3.80.10.10">
    <property type="entry name" value="Ribonuclease Inhibitor"/>
    <property type="match status" value="1"/>
</dbReference>
<dbReference type="SUPFAM" id="SSF52047">
    <property type="entry name" value="RNI-like"/>
    <property type="match status" value="1"/>
</dbReference>
<name>A0A409WDW4_9AGAR</name>
<evidence type="ECO:0000313" key="1">
    <source>
        <dbReference type="EMBL" id="PPQ76661.1"/>
    </source>
</evidence>
<proteinExistence type="predicted"/>
<reference evidence="1 2" key="1">
    <citation type="journal article" date="2018" name="Evol. Lett.">
        <title>Horizontal gene cluster transfer increased hallucinogenic mushroom diversity.</title>
        <authorList>
            <person name="Reynolds H.T."/>
            <person name="Vijayakumar V."/>
            <person name="Gluck-Thaler E."/>
            <person name="Korotkin H.B."/>
            <person name="Matheny P.B."/>
            <person name="Slot J.C."/>
        </authorList>
    </citation>
    <scope>NUCLEOTIDE SEQUENCE [LARGE SCALE GENOMIC DNA]</scope>
    <source>
        <strain evidence="1 2">2629</strain>
    </source>
</reference>
<evidence type="ECO:0000313" key="2">
    <source>
        <dbReference type="Proteomes" id="UP000284842"/>
    </source>
</evidence>
<dbReference type="AlphaFoldDB" id="A0A409WDW4"/>
<dbReference type="EMBL" id="NHTK01005547">
    <property type="protein sequence ID" value="PPQ76661.1"/>
    <property type="molecule type" value="Genomic_DNA"/>
</dbReference>
<keyword evidence="2" id="KW-1185">Reference proteome</keyword>
<dbReference type="Proteomes" id="UP000284842">
    <property type="component" value="Unassembled WGS sequence"/>
</dbReference>
<dbReference type="InterPro" id="IPR032675">
    <property type="entry name" value="LRR_dom_sf"/>
</dbReference>
<evidence type="ECO:0008006" key="3">
    <source>
        <dbReference type="Google" id="ProtNLM"/>
    </source>
</evidence>
<protein>
    <recommendedName>
        <fullName evidence="3">F-box domain-containing protein</fullName>
    </recommendedName>
</protein>
<sequence length="403" mass="45887">MVHKSSQVTPKATPALPVELYGLIIDSVASLLRLKDDEGDEYLDEDARLERTSQVTLEACSLTCKLFERLSRPHLFYYIDIQFSKMRHRDQGSRFGFAEALMELIAHDEDSIHDRQRLSQHIRSLSIQFNYDDEESLLPLPISASGYTFEQIFSTFNRLHTLTVFGLETAPADLKNEVGFLQQKMTPIIQSSKSLRTLFLCDKGTFFAKLSDATYSITHLTHLRLAGVYGSLKLSHLCWLPYLESLVLHNFFHLVDDDIHAFGIGPERRPSFSLRMLVLQVNPCYQALAQITPPQLAPLWDFFHRYSQHANCDPFPKLEILKVFISPELDRDSRALASLLGTTPSLKRLSVKAWRHPIGYLAASRLDNAYRTHAAISPSWCSDSMARTMQSPVIPRPLCLGYL</sequence>